<evidence type="ECO:0000256" key="6">
    <source>
        <dbReference type="SAM" id="MobiDB-lite"/>
    </source>
</evidence>
<dbReference type="SUPFAM" id="SSF55469">
    <property type="entry name" value="FMN-dependent nitroreductase-like"/>
    <property type="match status" value="1"/>
</dbReference>
<evidence type="ECO:0000256" key="1">
    <source>
        <dbReference type="ARBA" id="ARBA00008366"/>
    </source>
</evidence>
<dbReference type="AlphaFoldDB" id="A0A916QG35"/>
<accession>A0A916QG35</accession>
<dbReference type="InterPro" id="IPR029479">
    <property type="entry name" value="Nitroreductase"/>
</dbReference>
<dbReference type="Proteomes" id="UP000654993">
    <property type="component" value="Unassembled WGS sequence"/>
</dbReference>
<keyword evidence="4 5" id="KW-0560">Oxidoreductase</keyword>
<dbReference type="Gene3D" id="3.40.109.10">
    <property type="entry name" value="NADH Oxidase"/>
    <property type="match status" value="1"/>
</dbReference>
<dbReference type="InterPro" id="IPR000415">
    <property type="entry name" value="Nitroreductase-like"/>
</dbReference>
<protein>
    <submittedName>
        <fullName evidence="8">NADPH-dependent oxidoreductase</fullName>
    </submittedName>
</protein>
<dbReference type="CDD" id="cd02146">
    <property type="entry name" value="NfsA-like"/>
    <property type="match status" value="1"/>
</dbReference>
<sequence>MNQVIELLMKHRSIRKFKPDPIPDSTVETIVRAAQMASTSSNVQAYSVIAIKDRNLREQLMKLSGNQQYVMDCPVFLVWCADLYRLGKAAAKHAEVGGGEQQNGSSGQQMESSEQTGAGSSTQQAGAGHVKQDTYADSVENLLIATVDTALAAQNAAVAAESLGLGIVYIGGLRNQIAEVSELLNLPELVYPLFGMCIGIPDQAPLSRPRLPLDAVLHTDTYQTERIEPGIDAYDRIYSQYMRERSGGKDSTVWSIQMRKRLTEPIRLHMKDFLQSKGFMKR</sequence>
<name>A0A916QG35_9BACL</name>
<feature type="domain" description="Nitroreductase" evidence="7">
    <location>
        <begin position="9"/>
        <end position="199"/>
    </location>
</feature>
<evidence type="ECO:0000256" key="4">
    <source>
        <dbReference type="ARBA" id="ARBA00023002"/>
    </source>
</evidence>
<evidence type="ECO:0000313" key="8">
    <source>
        <dbReference type="EMBL" id="GFR39014.1"/>
    </source>
</evidence>
<dbReference type="RefSeq" id="WP_200967223.1">
    <property type="nucleotide sequence ID" value="NZ_BMAQ01000031.1"/>
</dbReference>
<dbReference type="PIRSF" id="PIRSF005426">
    <property type="entry name" value="Frp"/>
    <property type="match status" value="1"/>
</dbReference>
<dbReference type="InterPro" id="IPR016446">
    <property type="entry name" value="Flavin_OxRdtase_Frp"/>
</dbReference>
<comment type="caution">
    <text evidence="8">The sequence shown here is derived from an EMBL/GenBank/DDBJ whole genome shotgun (WGS) entry which is preliminary data.</text>
</comment>
<feature type="region of interest" description="Disordered" evidence="6">
    <location>
        <begin position="97"/>
        <end position="130"/>
    </location>
</feature>
<keyword evidence="2 5" id="KW-0285">Flavoprotein</keyword>
<reference evidence="8" key="2">
    <citation type="journal article" date="2021" name="Data Brief">
        <title>Draft genome sequence data of the facultative, thermophilic, xylanolytic bacterium Paenibacillus sp. strain DA-C8.</title>
        <authorList>
            <person name="Chhe C."/>
            <person name="Uke A."/>
            <person name="Baramee S."/>
            <person name="Ungkulpasvich U."/>
            <person name="Tachaapaikoon C."/>
            <person name="Pason P."/>
            <person name="Waeonukul R."/>
            <person name="Ratanakhanokchai K."/>
            <person name="Kosugi A."/>
        </authorList>
    </citation>
    <scope>NUCLEOTIDE SEQUENCE</scope>
    <source>
        <strain evidence="8">DA-C8</strain>
    </source>
</reference>
<keyword evidence="9" id="KW-1185">Reference proteome</keyword>
<dbReference type="GO" id="GO:0016491">
    <property type="term" value="F:oxidoreductase activity"/>
    <property type="evidence" value="ECO:0007669"/>
    <property type="project" value="UniProtKB-UniRule"/>
</dbReference>
<keyword evidence="5" id="KW-0521">NADP</keyword>
<keyword evidence="3 5" id="KW-0288">FMN</keyword>
<dbReference type="PANTHER" id="PTHR43425:SF2">
    <property type="entry name" value="OXYGEN-INSENSITIVE NADPH NITROREDUCTASE"/>
    <property type="match status" value="1"/>
</dbReference>
<comment type="similarity">
    <text evidence="1 5">Belongs to the flavin oxidoreductase frp family.</text>
</comment>
<dbReference type="PANTHER" id="PTHR43425">
    <property type="entry name" value="OXYGEN-INSENSITIVE NADPH NITROREDUCTASE"/>
    <property type="match status" value="1"/>
</dbReference>
<proteinExistence type="inferred from homology"/>
<feature type="compositionally biased region" description="Low complexity" evidence="6">
    <location>
        <begin position="102"/>
        <end position="128"/>
    </location>
</feature>
<gene>
    <name evidence="8" type="ORF">PRECH8_23100</name>
</gene>
<evidence type="ECO:0000313" key="9">
    <source>
        <dbReference type="Proteomes" id="UP000654993"/>
    </source>
</evidence>
<evidence type="ECO:0000256" key="3">
    <source>
        <dbReference type="ARBA" id="ARBA00022643"/>
    </source>
</evidence>
<evidence type="ECO:0000256" key="5">
    <source>
        <dbReference type="PIRNR" id="PIRNR005426"/>
    </source>
</evidence>
<evidence type="ECO:0000256" key="2">
    <source>
        <dbReference type="ARBA" id="ARBA00022630"/>
    </source>
</evidence>
<dbReference type="Pfam" id="PF00881">
    <property type="entry name" value="Nitroreductase"/>
    <property type="match status" value="1"/>
</dbReference>
<reference evidence="8" key="1">
    <citation type="submission" date="2020-08" db="EMBL/GenBank/DDBJ databases">
        <authorList>
            <person name="Uke A."/>
            <person name="Chhe C."/>
            <person name="Baramee S."/>
            <person name="Kosugi A."/>
        </authorList>
    </citation>
    <scope>NUCLEOTIDE SEQUENCE</scope>
    <source>
        <strain evidence="8">DA-C8</strain>
    </source>
</reference>
<dbReference type="EMBL" id="BMAQ01000031">
    <property type="protein sequence ID" value="GFR39014.1"/>
    <property type="molecule type" value="Genomic_DNA"/>
</dbReference>
<evidence type="ECO:0000259" key="7">
    <source>
        <dbReference type="Pfam" id="PF00881"/>
    </source>
</evidence>
<organism evidence="8 9">
    <name type="scientific">Insulibacter thermoxylanivorax</name>
    <dbReference type="NCBI Taxonomy" id="2749268"/>
    <lineage>
        <taxon>Bacteria</taxon>
        <taxon>Bacillati</taxon>
        <taxon>Bacillota</taxon>
        <taxon>Bacilli</taxon>
        <taxon>Bacillales</taxon>
        <taxon>Paenibacillaceae</taxon>
        <taxon>Insulibacter</taxon>
    </lineage>
</organism>